<dbReference type="SUPFAM" id="SSF53098">
    <property type="entry name" value="Ribonuclease H-like"/>
    <property type="match status" value="1"/>
</dbReference>
<dbReference type="InterPro" id="IPR012337">
    <property type="entry name" value="RNaseH-like_sf"/>
</dbReference>
<evidence type="ECO:0000313" key="10">
    <source>
        <dbReference type="EMBL" id="KAE8236787.1"/>
    </source>
</evidence>
<proteinExistence type="predicted"/>
<dbReference type="Gene3D" id="1.10.340.70">
    <property type="match status" value="1"/>
</dbReference>
<keyword evidence="11" id="KW-1185">Reference proteome</keyword>
<evidence type="ECO:0000313" key="11">
    <source>
        <dbReference type="Proteomes" id="UP000077521"/>
    </source>
</evidence>
<keyword evidence="7" id="KW-0695">RNA-directed DNA polymerase</keyword>
<dbReference type="CDD" id="cd09274">
    <property type="entry name" value="RNase_HI_RT_Ty3"/>
    <property type="match status" value="1"/>
</dbReference>
<keyword evidence="4" id="KW-0255">Endonuclease</keyword>
<dbReference type="InterPro" id="IPR050951">
    <property type="entry name" value="Retrovirus_Pol_polyprotein"/>
</dbReference>
<dbReference type="PROSITE" id="PS50878">
    <property type="entry name" value="RT_POL"/>
    <property type="match status" value="1"/>
</dbReference>
<evidence type="ECO:0000256" key="5">
    <source>
        <dbReference type="ARBA" id="ARBA00022801"/>
    </source>
</evidence>
<keyword evidence="2" id="KW-0548">Nucleotidyltransferase</keyword>
<feature type="non-terminal residue" evidence="10">
    <location>
        <position position="724"/>
    </location>
</feature>
<reference evidence="10" key="1">
    <citation type="submission" date="2016-04" db="EMBL/GenBank/DDBJ databases">
        <authorList>
            <person name="Nguyen H.D."/>
            <person name="Samba Siva P."/>
            <person name="Cullis J."/>
            <person name="Levesque C.A."/>
            <person name="Hambleton S."/>
        </authorList>
    </citation>
    <scope>NUCLEOTIDE SEQUENCE</scope>
    <source>
        <strain evidence="10">DAOMC 236416</strain>
    </source>
</reference>
<gene>
    <name evidence="10" type="ORF">A4X13_0g9026</name>
</gene>
<dbReference type="GO" id="GO:0005634">
    <property type="term" value="C:nucleus"/>
    <property type="evidence" value="ECO:0007669"/>
    <property type="project" value="UniProtKB-ARBA"/>
</dbReference>
<evidence type="ECO:0000256" key="2">
    <source>
        <dbReference type="ARBA" id="ARBA00022695"/>
    </source>
</evidence>
<dbReference type="InterPro" id="IPR041373">
    <property type="entry name" value="RT_RNaseH"/>
</dbReference>
<dbReference type="GO" id="GO:0003723">
    <property type="term" value="F:RNA binding"/>
    <property type="evidence" value="ECO:0007669"/>
    <property type="project" value="UniProtKB-KW"/>
</dbReference>
<dbReference type="InterPro" id="IPR043128">
    <property type="entry name" value="Rev_trsase/Diguanyl_cyclase"/>
</dbReference>
<dbReference type="InterPro" id="IPR001584">
    <property type="entry name" value="Integrase_cat-core"/>
</dbReference>
<dbReference type="InterPro" id="IPR041588">
    <property type="entry name" value="Integrase_H2C2"/>
</dbReference>
<feature type="domain" description="Reverse transcriptase" evidence="8">
    <location>
        <begin position="1"/>
        <end position="146"/>
    </location>
</feature>
<dbReference type="PROSITE" id="PS50994">
    <property type="entry name" value="INTEGRASE"/>
    <property type="match status" value="1"/>
</dbReference>
<protein>
    <recommendedName>
        <fullName evidence="12">Integrase catalytic domain-containing protein</fullName>
    </recommendedName>
</protein>
<evidence type="ECO:0000256" key="6">
    <source>
        <dbReference type="ARBA" id="ARBA00022884"/>
    </source>
</evidence>
<dbReference type="SUPFAM" id="SSF56672">
    <property type="entry name" value="DNA/RNA polymerases"/>
    <property type="match status" value="1"/>
</dbReference>
<dbReference type="GO" id="GO:0015074">
    <property type="term" value="P:DNA integration"/>
    <property type="evidence" value="ECO:0007669"/>
    <property type="project" value="InterPro"/>
</dbReference>
<name>A0A8T8SBS7_9BASI</name>
<sequence>PDYVDGFVGRVCYGLYDLMSFYDQLLLHPASRRLTAFRSPRGHVQKTGMPQGCTNGPAVAQRVADHIGGNDVPHNFVPFIDDYGAKGPYSHYDNETLPGTAIRRWVYEFAITIERLLYRLEHAHLVVSGAKMVVITDEIEITGVRVGFEGKRADPVKIDKLQAWENPCRSQSSLRGFLGIANFVRSFIPDFAIIDAPLRQLVGKRWKWTDAASIAMDQLKTAAAGHHFLGVLDYTSDDDIVLSVDSSQIAVGFVLWQDRPSGRVVILYDSIAMTETEQRYSQPKLELCGVYKAIRKMRYHLIGVRFVLEVDAISLKQMLNRPDLSNPAMARWVAHLKQYDFSVRHVPGRLHIIPDGLSRTNFHNPTPADDEPSEGHLSASYLLPLRSSTQSAPSSPAPDLPFHANQYSARFRLLGFWLASGGTHSSLRSLPRHERRWIRSQLAFFFLQDGRLFRRNGDGLPQLVLDDPASRLQALTYAHEHLGHRGRDAMAALLLSRVWWDSLRGDCLTHARSCSTCQLRSRSAEVETQRFAPIPRLFETFALDIVDIGANTGPRRYLVLARDLLTGWVEGRALPNKLASSVAKFIEDEILSRYGPVIRQILTDNGPENSADTTALLVRLGIRHARITPNHPQGNAIVERGHAPVVEGLLKASFDDRLRTFTYLPYILWADRITTRRTTGSSPFELVFGYTPLLPIDYDLNTFPMLAWDQVRTTGDLLASRARQ</sequence>
<keyword evidence="1" id="KW-0808">Transferase</keyword>
<evidence type="ECO:0008006" key="12">
    <source>
        <dbReference type="Google" id="ProtNLM"/>
    </source>
</evidence>
<evidence type="ECO:0000259" key="8">
    <source>
        <dbReference type="PROSITE" id="PS50878"/>
    </source>
</evidence>
<feature type="domain" description="Integrase catalytic" evidence="9">
    <location>
        <begin position="531"/>
        <end position="691"/>
    </location>
</feature>
<evidence type="ECO:0000256" key="3">
    <source>
        <dbReference type="ARBA" id="ARBA00022722"/>
    </source>
</evidence>
<keyword evidence="5" id="KW-0378">Hydrolase</keyword>
<dbReference type="PANTHER" id="PTHR37984:SF5">
    <property type="entry name" value="PROTEIN NYNRIN-LIKE"/>
    <property type="match status" value="1"/>
</dbReference>
<dbReference type="Pfam" id="PF17921">
    <property type="entry name" value="Integrase_H2C2"/>
    <property type="match status" value="1"/>
</dbReference>
<feature type="non-terminal residue" evidence="10">
    <location>
        <position position="1"/>
    </location>
</feature>
<comment type="caution">
    <text evidence="10">The sequence shown here is derived from an EMBL/GenBank/DDBJ whole genome shotgun (WGS) entry which is preliminary data.</text>
</comment>
<dbReference type="Gene3D" id="3.30.70.270">
    <property type="match status" value="2"/>
</dbReference>
<dbReference type="EMBL" id="LWDF02002056">
    <property type="protein sequence ID" value="KAE8236787.1"/>
    <property type="molecule type" value="Genomic_DNA"/>
</dbReference>
<organism evidence="10 11">
    <name type="scientific">Tilletia indica</name>
    <dbReference type="NCBI Taxonomy" id="43049"/>
    <lineage>
        <taxon>Eukaryota</taxon>
        <taxon>Fungi</taxon>
        <taxon>Dikarya</taxon>
        <taxon>Basidiomycota</taxon>
        <taxon>Ustilaginomycotina</taxon>
        <taxon>Exobasidiomycetes</taxon>
        <taxon>Tilletiales</taxon>
        <taxon>Tilletiaceae</taxon>
        <taxon>Tilletia</taxon>
    </lineage>
</organism>
<evidence type="ECO:0000259" key="9">
    <source>
        <dbReference type="PROSITE" id="PS50994"/>
    </source>
</evidence>
<keyword evidence="3" id="KW-0540">Nuclease</keyword>
<evidence type="ECO:0000256" key="4">
    <source>
        <dbReference type="ARBA" id="ARBA00022759"/>
    </source>
</evidence>
<dbReference type="InterPro" id="IPR000477">
    <property type="entry name" value="RT_dom"/>
</dbReference>
<dbReference type="PANTHER" id="PTHR37984">
    <property type="entry name" value="PROTEIN CBG26694"/>
    <property type="match status" value="1"/>
</dbReference>
<dbReference type="Gene3D" id="3.30.420.10">
    <property type="entry name" value="Ribonuclease H-like superfamily/Ribonuclease H"/>
    <property type="match status" value="1"/>
</dbReference>
<dbReference type="Pfam" id="PF00078">
    <property type="entry name" value="RVT_1"/>
    <property type="match status" value="1"/>
</dbReference>
<keyword evidence="6" id="KW-0694">RNA-binding</keyword>
<dbReference type="GO" id="GO:0004519">
    <property type="term" value="F:endonuclease activity"/>
    <property type="evidence" value="ECO:0007669"/>
    <property type="project" value="UniProtKB-KW"/>
</dbReference>
<evidence type="ECO:0000256" key="7">
    <source>
        <dbReference type="ARBA" id="ARBA00022918"/>
    </source>
</evidence>
<dbReference type="Proteomes" id="UP000077521">
    <property type="component" value="Unassembled WGS sequence"/>
</dbReference>
<evidence type="ECO:0000256" key="1">
    <source>
        <dbReference type="ARBA" id="ARBA00022679"/>
    </source>
</evidence>
<dbReference type="Gene3D" id="3.10.10.10">
    <property type="entry name" value="HIV Type 1 Reverse Transcriptase, subunit A, domain 1"/>
    <property type="match status" value="1"/>
</dbReference>
<dbReference type="InterPro" id="IPR043502">
    <property type="entry name" value="DNA/RNA_pol_sf"/>
</dbReference>
<dbReference type="Pfam" id="PF17917">
    <property type="entry name" value="RT_RNaseH"/>
    <property type="match status" value="1"/>
</dbReference>
<dbReference type="GO" id="GO:0016787">
    <property type="term" value="F:hydrolase activity"/>
    <property type="evidence" value="ECO:0007669"/>
    <property type="project" value="UniProtKB-KW"/>
</dbReference>
<accession>A0A8T8SBS7</accession>
<dbReference type="AlphaFoldDB" id="A0A8T8SBS7"/>
<reference evidence="10" key="2">
    <citation type="journal article" date="2019" name="IMA Fungus">
        <title>Genome sequencing and comparison of five Tilletia species to identify candidate genes for the detection of regulated species infecting wheat.</title>
        <authorList>
            <person name="Nguyen H.D.T."/>
            <person name="Sultana T."/>
            <person name="Kesanakurti P."/>
            <person name="Hambleton S."/>
        </authorList>
    </citation>
    <scope>NUCLEOTIDE SEQUENCE</scope>
    <source>
        <strain evidence="10">DAOMC 236416</strain>
    </source>
</reference>
<dbReference type="GO" id="GO:0003964">
    <property type="term" value="F:RNA-directed DNA polymerase activity"/>
    <property type="evidence" value="ECO:0007669"/>
    <property type="project" value="UniProtKB-KW"/>
</dbReference>
<dbReference type="InterPro" id="IPR036397">
    <property type="entry name" value="RNaseH_sf"/>
</dbReference>